<feature type="domain" description="ABC3 transporter permease C-terminal" evidence="8">
    <location>
        <begin position="289"/>
        <end position="407"/>
    </location>
</feature>
<dbReference type="InterPro" id="IPR003838">
    <property type="entry name" value="ABC3_permease_C"/>
</dbReference>
<reference evidence="10" key="1">
    <citation type="journal article" date="2020" name="bioRxiv">
        <title>A rank-normalized archaeal taxonomy based on genome phylogeny resolves widespread incomplete and uneven classifications.</title>
        <authorList>
            <person name="Rinke C."/>
            <person name="Chuvochina M."/>
            <person name="Mussig A.J."/>
            <person name="Chaumeil P.-A."/>
            <person name="Waite D.W."/>
            <person name="Whitman W.B."/>
            <person name="Parks D.H."/>
            <person name="Hugenholtz P."/>
        </authorList>
    </citation>
    <scope>NUCLEOTIDE SEQUENCE</scope>
    <source>
        <strain evidence="10">UBA12518</strain>
    </source>
</reference>
<evidence type="ECO:0000256" key="1">
    <source>
        <dbReference type="ARBA" id="ARBA00004651"/>
    </source>
</evidence>
<dbReference type="EMBL" id="DUIH01000010">
    <property type="protein sequence ID" value="HIH69486.1"/>
    <property type="molecule type" value="Genomic_DNA"/>
</dbReference>
<dbReference type="PANTHER" id="PTHR30572">
    <property type="entry name" value="MEMBRANE COMPONENT OF TRANSPORTER-RELATED"/>
    <property type="match status" value="1"/>
</dbReference>
<evidence type="ECO:0000256" key="6">
    <source>
        <dbReference type="ARBA" id="ARBA00038076"/>
    </source>
</evidence>
<feature type="transmembrane region" description="Helical" evidence="7">
    <location>
        <begin position="21"/>
        <end position="42"/>
    </location>
</feature>
<keyword evidence="2" id="KW-1003">Cell membrane</keyword>
<protein>
    <submittedName>
        <fullName evidence="10">ABC transporter permease</fullName>
    </submittedName>
</protein>
<feature type="transmembrane region" description="Helical" evidence="7">
    <location>
        <begin position="338"/>
        <end position="359"/>
    </location>
</feature>
<evidence type="ECO:0000259" key="8">
    <source>
        <dbReference type="Pfam" id="PF02687"/>
    </source>
</evidence>
<feature type="domain" description="MacB-like periplasmic core" evidence="9">
    <location>
        <begin position="21"/>
        <end position="248"/>
    </location>
</feature>
<gene>
    <name evidence="10" type="ORF">HA299_02525</name>
</gene>
<proteinExistence type="inferred from homology"/>
<dbReference type="GO" id="GO:0005886">
    <property type="term" value="C:plasma membrane"/>
    <property type="evidence" value="ECO:0007669"/>
    <property type="project" value="UniProtKB-SubCell"/>
</dbReference>
<keyword evidence="5 7" id="KW-0472">Membrane</keyword>
<organism evidence="10 11">
    <name type="scientific">Methermicoccus shengliensis</name>
    <dbReference type="NCBI Taxonomy" id="660064"/>
    <lineage>
        <taxon>Archaea</taxon>
        <taxon>Methanobacteriati</taxon>
        <taxon>Methanobacteriota</taxon>
        <taxon>Stenosarchaea group</taxon>
        <taxon>Methanomicrobia</taxon>
        <taxon>Methanosarcinales</taxon>
        <taxon>Methermicoccaceae</taxon>
        <taxon>Methermicoccus</taxon>
    </lineage>
</organism>
<evidence type="ECO:0000256" key="5">
    <source>
        <dbReference type="ARBA" id="ARBA00023136"/>
    </source>
</evidence>
<evidence type="ECO:0000313" key="10">
    <source>
        <dbReference type="EMBL" id="HIH69486.1"/>
    </source>
</evidence>
<evidence type="ECO:0000259" key="9">
    <source>
        <dbReference type="Pfam" id="PF12704"/>
    </source>
</evidence>
<name>A0A832RY20_9EURY</name>
<evidence type="ECO:0000256" key="3">
    <source>
        <dbReference type="ARBA" id="ARBA00022692"/>
    </source>
</evidence>
<evidence type="ECO:0000256" key="7">
    <source>
        <dbReference type="SAM" id="Phobius"/>
    </source>
</evidence>
<comment type="similarity">
    <text evidence="6">Belongs to the ABC-4 integral membrane protein family.</text>
</comment>
<evidence type="ECO:0000256" key="2">
    <source>
        <dbReference type="ARBA" id="ARBA00022475"/>
    </source>
</evidence>
<dbReference type="Pfam" id="PF02687">
    <property type="entry name" value="FtsX"/>
    <property type="match status" value="1"/>
</dbReference>
<dbReference type="InterPro" id="IPR050250">
    <property type="entry name" value="Macrolide_Exporter_MacB"/>
</dbReference>
<comment type="subcellular location">
    <subcellularLocation>
        <location evidence="1">Cell membrane</location>
        <topology evidence="1">Multi-pass membrane protein</topology>
    </subcellularLocation>
</comment>
<sequence length="414" mass="43842">MKLTDIAQISLNNLSQRGLRSWLTILGIVIGVAAVVAILSIGEGMQQSMTSQLGGLGADIITVSPGFSRAAGMGGPGGGGSVVAQSAQSGNLTDKDIQIIKSVHGVQAVNGIISGKVNVSYLGETLSVSVQGVDPLAWREITTSELESGRYLTSSDKYAVVVGYRLANEAFKQPLILNTHISINGKSFKIVGVLKKSGSFGGDDNSIFMPTDAARMVIEDIDPDHYSSIQVKASSEEIVERVISDIEEKLMMSRHVTEKTKDFTVTSPTSMMERISEAMSTLNLFLTGIAAVSLLVGAIGIANTMFMSVMERTRQIGILKALGATNFEIMKLFLFESVMIGFIGGLLGVFCGFIASGIISEVGVRIIGGETMAVITPQLILLAIGFSIIIGMISGLIPARMAANLQPVEALRYE</sequence>
<evidence type="ECO:0000256" key="4">
    <source>
        <dbReference type="ARBA" id="ARBA00022989"/>
    </source>
</evidence>
<keyword evidence="3 7" id="KW-0812">Transmembrane</keyword>
<keyword evidence="4 7" id="KW-1133">Transmembrane helix</keyword>
<dbReference type="Pfam" id="PF12704">
    <property type="entry name" value="MacB_PCD"/>
    <property type="match status" value="1"/>
</dbReference>
<evidence type="ECO:0000313" key="11">
    <source>
        <dbReference type="Proteomes" id="UP000600363"/>
    </source>
</evidence>
<feature type="transmembrane region" description="Helical" evidence="7">
    <location>
        <begin position="379"/>
        <end position="397"/>
    </location>
</feature>
<dbReference type="Proteomes" id="UP000600363">
    <property type="component" value="Unassembled WGS sequence"/>
</dbReference>
<dbReference type="RefSeq" id="WP_042687174.1">
    <property type="nucleotide sequence ID" value="NZ_DUIH01000010.1"/>
</dbReference>
<accession>A0A832RY20</accession>
<comment type="caution">
    <text evidence="10">The sequence shown here is derived from an EMBL/GenBank/DDBJ whole genome shotgun (WGS) entry which is preliminary data.</text>
</comment>
<dbReference type="InterPro" id="IPR025857">
    <property type="entry name" value="MacB_PCD"/>
</dbReference>
<dbReference type="GO" id="GO:0022857">
    <property type="term" value="F:transmembrane transporter activity"/>
    <property type="evidence" value="ECO:0007669"/>
    <property type="project" value="TreeGrafter"/>
</dbReference>
<dbReference type="AlphaFoldDB" id="A0A832RY20"/>
<feature type="transmembrane region" description="Helical" evidence="7">
    <location>
        <begin position="284"/>
        <end position="306"/>
    </location>
</feature>
<dbReference type="PANTHER" id="PTHR30572:SF4">
    <property type="entry name" value="ABC TRANSPORTER PERMEASE YTRF"/>
    <property type="match status" value="1"/>
</dbReference>